<dbReference type="Proteomes" id="UP000192074">
    <property type="component" value="Unassembled WGS sequence"/>
</dbReference>
<dbReference type="AlphaFoldDB" id="A0A822VA23"/>
<sequence>MVVENYVCNRVGIRCSLAEDEYGNLLGLESLVCSTEDRVMESLSRGHRRDARIAGRRSNPLSAEAVRSFRQA</sequence>
<evidence type="ECO:0000313" key="2">
    <source>
        <dbReference type="Proteomes" id="UP000192074"/>
    </source>
</evidence>
<reference evidence="1 2" key="1">
    <citation type="submission" date="2016-01" db="EMBL/GenBank/DDBJ databases">
        <authorList>
            <person name="Regsiter A."/>
            <person name="william w."/>
        </authorList>
    </citation>
    <scope>NUCLEOTIDE SEQUENCE [LARGE SCALE GENOMIC DNA]</scope>
    <source>
        <strain evidence="1 2">B6</strain>
    </source>
</reference>
<gene>
    <name evidence="1" type="ORF">AGR4A_pAt10095</name>
</gene>
<protein>
    <submittedName>
        <fullName evidence="1">Uncharacterized protein</fullName>
    </submittedName>
</protein>
<organism evidence="1 2">
    <name type="scientific">Agrobacterium tumefaciens str. B6</name>
    <dbReference type="NCBI Taxonomy" id="1183423"/>
    <lineage>
        <taxon>Bacteria</taxon>
        <taxon>Pseudomonadati</taxon>
        <taxon>Pseudomonadota</taxon>
        <taxon>Alphaproteobacteria</taxon>
        <taxon>Hyphomicrobiales</taxon>
        <taxon>Rhizobiaceae</taxon>
        <taxon>Rhizobium/Agrobacterium group</taxon>
        <taxon>Agrobacterium</taxon>
        <taxon>Agrobacterium tumefaciens complex</taxon>
    </lineage>
</organism>
<comment type="caution">
    <text evidence="1">The sequence shown here is derived from an EMBL/GenBank/DDBJ whole genome shotgun (WGS) entry which is preliminary data.</text>
</comment>
<proteinExistence type="predicted"/>
<name>A0A822VA23_AGRTU</name>
<evidence type="ECO:0000313" key="1">
    <source>
        <dbReference type="EMBL" id="CVI24378.1"/>
    </source>
</evidence>
<accession>A0A822VA23</accession>
<dbReference type="EMBL" id="FCNL01000040">
    <property type="protein sequence ID" value="CVI24378.1"/>
    <property type="molecule type" value="Genomic_DNA"/>
</dbReference>